<keyword evidence="5" id="KW-1185">Reference proteome</keyword>
<dbReference type="GO" id="GO:0016020">
    <property type="term" value="C:membrane"/>
    <property type="evidence" value="ECO:0007669"/>
    <property type="project" value="TreeGrafter"/>
</dbReference>
<name>A0A931CMX5_9MICC</name>
<keyword evidence="4" id="KW-0808">Transferase</keyword>
<evidence type="ECO:0000313" key="4">
    <source>
        <dbReference type="EMBL" id="MBG0739425.1"/>
    </source>
</evidence>
<comment type="caution">
    <text evidence="4">The sequence shown here is derived from an EMBL/GenBank/DDBJ whole genome shotgun (WGS) entry which is preliminary data.</text>
</comment>
<dbReference type="InterPro" id="IPR002656">
    <property type="entry name" value="Acyl_transf_3_dom"/>
</dbReference>
<feature type="transmembrane region" description="Helical" evidence="1">
    <location>
        <begin position="179"/>
        <end position="199"/>
    </location>
</feature>
<keyword evidence="1" id="KW-0472">Membrane</keyword>
<organism evidence="4 5">
    <name type="scientific">Arthrobacter terrae</name>
    <dbReference type="NCBI Taxonomy" id="2935737"/>
    <lineage>
        <taxon>Bacteria</taxon>
        <taxon>Bacillati</taxon>
        <taxon>Actinomycetota</taxon>
        <taxon>Actinomycetes</taxon>
        <taxon>Micrococcales</taxon>
        <taxon>Micrococcaceae</taxon>
        <taxon>Arthrobacter</taxon>
    </lineage>
</organism>
<feature type="domain" description="SGNH" evidence="3">
    <location>
        <begin position="467"/>
        <end position="684"/>
    </location>
</feature>
<dbReference type="Proteomes" id="UP000655366">
    <property type="component" value="Unassembled WGS sequence"/>
</dbReference>
<feature type="domain" description="Acyltransferase 3" evidence="2">
    <location>
        <begin position="15"/>
        <end position="350"/>
    </location>
</feature>
<feature type="transmembrane region" description="Helical" evidence="1">
    <location>
        <begin position="238"/>
        <end position="255"/>
    </location>
</feature>
<dbReference type="GO" id="GO:0009103">
    <property type="term" value="P:lipopolysaccharide biosynthetic process"/>
    <property type="evidence" value="ECO:0007669"/>
    <property type="project" value="TreeGrafter"/>
</dbReference>
<dbReference type="RefSeq" id="WP_196396374.1">
    <property type="nucleotide sequence ID" value="NZ_JADNYM010000009.1"/>
</dbReference>
<feature type="transmembrane region" description="Helical" evidence="1">
    <location>
        <begin position="39"/>
        <end position="60"/>
    </location>
</feature>
<feature type="transmembrane region" description="Helical" evidence="1">
    <location>
        <begin position="292"/>
        <end position="315"/>
    </location>
</feature>
<feature type="transmembrane region" description="Helical" evidence="1">
    <location>
        <begin position="14"/>
        <end position="33"/>
    </location>
</feature>
<feature type="transmembrane region" description="Helical" evidence="1">
    <location>
        <begin position="335"/>
        <end position="353"/>
    </location>
</feature>
<dbReference type="PANTHER" id="PTHR23028">
    <property type="entry name" value="ACETYLTRANSFERASE"/>
    <property type="match status" value="1"/>
</dbReference>
<feature type="transmembrane region" description="Helical" evidence="1">
    <location>
        <begin position="261"/>
        <end position="280"/>
    </location>
</feature>
<protein>
    <submittedName>
        <fullName evidence="4">Acyltransferase</fullName>
    </submittedName>
</protein>
<evidence type="ECO:0000313" key="5">
    <source>
        <dbReference type="Proteomes" id="UP000655366"/>
    </source>
</evidence>
<dbReference type="Pfam" id="PF01757">
    <property type="entry name" value="Acyl_transf_3"/>
    <property type="match status" value="1"/>
</dbReference>
<dbReference type="Pfam" id="PF19040">
    <property type="entry name" value="SGNH"/>
    <property type="match status" value="1"/>
</dbReference>
<accession>A0A931CMX5</accession>
<keyword evidence="4" id="KW-0012">Acyltransferase</keyword>
<dbReference type="AlphaFoldDB" id="A0A931CMX5"/>
<keyword evidence="1" id="KW-0812">Transmembrane</keyword>
<proteinExistence type="predicted"/>
<evidence type="ECO:0000259" key="3">
    <source>
        <dbReference type="Pfam" id="PF19040"/>
    </source>
</evidence>
<dbReference type="GO" id="GO:0016747">
    <property type="term" value="F:acyltransferase activity, transferring groups other than amino-acyl groups"/>
    <property type="evidence" value="ECO:0007669"/>
    <property type="project" value="InterPro"/>
</dbReference>
<feature type="transmembrane region" description="Helical" evidence="1">
    <location>
        <begin position="205"/>
        <end position="226"/>
    </location>
</feature>
<sequence length="693" mass="74846">MTDQTSRRPSKQRLDIQGLRTIAVGMVIVYHLFPVLLPGGFVGVDVFFVISGFLIVGSLVREAVKTGQIRLLAFYARRIRRLLPAATAVLLTTMAATVVLLPQGRWPSVAKDVMLSALQVQNWNLALGSTSYANATAIVSPVQHYWSLAVEEQFYIVIPLLLMAAAVFAHLFKRGKEMTCLGVLAVITVASFIHSVVFSASNHDIAYFASTTRMWELGLGGVLAILMPKFSLRRTSGVVAGWTGFALVGISAVVYTTTMQFPGSIALVPVAGTMLIIAAGSNSLWVPARYSLTSLLGLSPITYIGDISYSLYLWHWPIIVFYVFRLGHPLRMHDVIVILALSIVLAVLSYKYIEQPLRHGQPIRTPAGRRFNRALVPHRTAYVLGAALLALSCTAALGPWLIVQDKIEQNNRVINAVDYPGALAFDAASPHQVKPGLPVRPDPAVATQDGPMTDKAGCNQYDPATVPDTSCWFGDLSGHSSMVVIGDSHAAQYVDPLVDLVEPLGWKVRAMVRNGCPFSTAPASSGGVALTNCSEQNKASLEKILALHPDMVVISGMTPQAYEAALHWHWQDPRELVSGYEALVKPLIAAHIEVSVILDNPYPVVSVPDCVALNGPVSAKCQTPASTTNDPVDPLRQVGADIPGVRVVNMRHYLCQQNICPAVIGNVMVYRDNHMTNTFAKSLAGPLGAALGL</sequence>
<dbReference type="EMBL" id="JADNYM010000009">
    <property type="protein sequence ID" value="MBG0739425.1"/>
    <property type="molecule type" value="Genomic_DNA"/>
</dbReference>
<evidence type="ECO:0000259" key="2">
    <source>
        <dbReference type="Pfam" id="PF01757"/>
    </source>
</evidence>
<dbReference type="InterPro" id="IPR043968">
    <property type="entry name" value="SGNH"/>
</dbReference>
<evidence type="ECO:0000256" key="1">
    <source>
        <dbReference type="SAM" id="Phobius"/>
    </source>
</evidence>
<gene>
    <name evidence="4" type="ORF">IV500_08495</name>
</gene>
<keyword evidence="1" id="KW-1133">Transmembrane helix</keyword>
<feature type="transmembrane region" description="Helical" evidence="1">
    <location>
        <begin position="154"/>
        <end position="172"/>
    </location>
</feature>
<dbReference type="PANTHER" id="PTHR23028:SF53">
    <property type="entry name" value="ACYL_TRANSF_3 DOMAIN-CONTAINING PROTEIN"/>
    <property type="match status" value="1"/>
</dbReference>
<dbReference type="InterPro" id="IPR050879">
    <property type="entry name" value="Acyltransferase_3"/>
</dbReference>
<feature type="transmembrane region" description="Helical" evidence="1">
    <location>
        <begin position="81"/>
        <end position="101"/>
    </location>
</feature>
<reference evidence="4 5" key="1">
    <citation type="submission" date="2020-11" db="EMBL/GenBank/DDBJ databases">
        <title>Arthrobacter antarcticus sp. nov., isolated from Antarctic Soil.</title>
        <authorList>
            <person name="Li J."/>
        </authorList>
    </citation>
    <scope>NUCLEOTIDE SEQUENCE [LARGE SCALE GENOMIC DNA]</scope>
    <source>
        <strain evidence="4 5">Z1-20</strain>
    </source>
</reference>
<feature type="transmembrane region" description="Helical" evidence="1">
    <location>
        <begin position="380"/>
        <end position="402"/>
    </location>
</feature>